<dbReference type="AlphaFoldDB" id="G7YW84"/>
<name>G7YW84_CLOSI</name>
<evidence type="ECO:0000313" key="1">
    <source>
        <dbReference type="EMBL" id="GAA57214.1"/>
    </source>
</evidence>
<gene>
    <name evidence="1" type="ORF">CLF_112339</name>
</gene>
<proteinExistence type="predicted"/>
<accession>G7YW84</accession>
<protein>
    <submittedName>
        <fullName evidence="1">Uncharacterized protein</fullName>
    </submittedName>
</protein>
<reference key="2">
    <citation type="submission" date="2011-10" db="EMBL/GenBank/DDBJ databases">
        <title>The genome and transcriptome sequence of Clonorchis sinensis provide insights into the carcinogenic liver fluke.</title>
        <authorList>
            <person name="Wang X."/>
            <person name="Huang Y."/>
            <person name="Chen W."/>
            <person name="Liu H."/>
            <person name="Guo L."/>
            <person name="Chen Y."/>
            <person name="Luo F."/>
            <person name="Zhou W."/>
            <person name="Sun J."/>
            <person name="Mao Q."/>
            <person name="Liang P."/>
            <person name="Zhou C."/>
            <person name="Tian Y."/>
            <person name="Men J."/>
            <person name="Lv X."/>
            <person name="Huang L."/>
            <person name="Zhou J."/>
            <person name="Hu Y."/>
            <person name="Li R."/>
            <person name="Zhang F."/>
            <person name="Lei H."/>
            <person name="Li X."/>
            <person name="Hu X."/>
            <person name="Liang C."/>
            <person name="Xu J."/>
            <person name="Wu Z."/>
            <person name="Yu X."/>
        </authorList>
    </citation>
    <scope>NUCLEOTIDE SEQUENCE</scope>
    <source>
        <strain>Henan</strain>
    </source>
</reference>
<sequence length="424" mass="48823">MSSFVDYSYRYPIDRTPKFSLLPNEQIKQASSVKITRLSGGYQPYATDIRFGAGELLQGQKVPNTGELLQRIPLERDLHRIQPCLDRDLNFKKYSPVDSLSMSDFHRFRRLKDYERKLVSRVPDILAYKYCASCSASHLGGCIGCRRDNRYCQHVPTRKLPFRNQRPDLPFGRGYYSYQHEQLDQHNTGHFWLSNTGRLAVDWCKSESYISLPTKRNSVLNKRMAEMNREERTIRRKNKWIITDLVTFAPIYTYSGGCTGQFMPNVCPKAVRIGHYLSKVADNEQDMHRHILLFIRMPAAFNRLRSFLVPLRLLPIPLTVTSRAESKPQIGMTDSANGYARKKQRATRIDKHKHSSSPVHIQLPCRDLNPGHLTCEASVLHQRILDGSEFSRLNRRTCSRLNDVIGVPDPSNDDPVTVLVVTID</sequence>
<reference evidence="1" key="1">
    <citation type="journal article" date="2011" name="Genome Biol.">
        <title>The draft genome of the carcinogenic human liver fluke Clonorchis sinensis.</title>
        <authorList>
            <person name="Wang X."/>
            <person name="Chen W."/>
            <person name="Huang Y."/>
            <person name="Sun J."/>
            <person name="Men J."/>
            <person name="Liu H."/>
            <person name="Luo F."/>
            <person name="Guo L."/>
            <person name="Lv X."/>
            <person name="Deng C."/>
            <person name="Zhou C."/>
            <person name="Fan Y."/>
            <person name="Li X."/>
            <person name="Huang L."/>
            <person name="Hu Y."/>
            <person name="Liang C."/>
            <person name="Hu X."/>
            <person name="Xu J."/>
            <person name="Yu X."/>
        </authorList>
    </citation>
    <scope>NUCLEOTIDE SEQUENCE [LARGE SCALE GENOMIC DNA]</scope>
    <source>
        <strain evidence="1">Henan</strain>
    </source>
</reference>
<evidence type="ECO:0000313" key="2">
    <source>
        <dbReference type="Proteomes" id="UP000008909"/>
    </source>
</evidence>
<dbReference type="Proteomes" id="UP000008909">
    <property type="component" value="Unassembled WGS sequence"/>
</dbReference>
<organism evidence="1 2">
    <name type="scientific">Clonorchis sinensis</name>
    <name type="common">Chinese liver fluke</name>
    <dbReference type="NCBI Taxonomy" id="79923"/>
    <lineage>
        <taxon>Eukaryota</taxon>
        <taxon>Metazoa</taxon>
        <taxon>Spiralia</taxon>
        <taxon>Lophotrochozoa</taxon>
        <taxon>Platyhelminthes</taxon>
        <taxon>Trematoda</taxon>
        <taxon>Digenea</taxon>
        <taxon>Opisthorchiida</taxon>
        <taxon>Opisthorchiata</taxon>
        <taxon>Opisthorchiidae</taxon>
        <taxon>Clonorchis</taxon>
    </lineage>
</organism>
<dbReference type="EMBL" id="DF144596">
    <property type="protein sequence ID" value="GAA57214.1"/>
    <property type="molecule type" value="Genomic_DNA"/>
</dbReference>
<keyword evidence="2" id="KW-1185">Reference proteome</keyword>